<accession>A0A3L9DUP1</accession>
<keyword evidence="2" id="KW-1185">Reference proteome</keyword>
<comment type="caution">
    <text evidence="1">The sequence shown here is derived from an EMBL/GenBank/DDBJ whole genome shotgun (WGS) entry which is preliminary data.</text>
</comment>
<gene>
    <name evidence="1" type="ORF">EAF07_04875</name>
</gene>
<organism evidence="1 2">
    <name type="scientific">Streptococcus hillyeri</name>
    <dbReference type="NCBI Taxonomy" id="2282420"/>
    <lineage>
        <taxon>Bacteria</taxon>
        <taxon>Bacillati</taxon>
        <taxon>Bacillota</taxon>
        <taxon>Bacilli</taxon>
        <taxon>Lactobacillales</taxon>
        <taxon>Streptococcaceae</taxon>
        <taxon>Streptococcus</taxon>
    </lineage>
</organism>
<reference evidence="1 2" key="1">
    <citation type="submission" date="2018-10" db="EMBL/GenBank/DDBJ databases">
        <title>Streptococcus hillyeri sp. nov., isolated from equine tracheal sample.</title>
        <authorList>
            <person name="Macfadyen A.C."/>
            <person name="Waller A."/>
            <person name="Paterson G.K."/>
        </authorList>
    </citation>
    <scope>NUCLEOTIDE SEQUENCE [LARGE SCALE GENOMIC DNA]</scope>
    <source>
        <strain evidence="1 2">28462</strain>
    </source>
</reference>
<evidence type="ECO:0000313" key="1">
    <source>
        <dbReference type="EMBL" id="RLY03617.1"/>
    </source>
</evidence>
<name>A0A3L9DUP1_9STRE</name>
<evidence type="ECO:0000313" key="2">
    <source>
        <dbReference type="Proteomes" id="UP000279194"/>
    </source>
</evidence>
<dbReference type="AlphaFoldDB" id="A0A3L9DUP1"/>
<dbReference type="Proteomes" id="UP000279194">
    <property type="component" value="Unassembled WGS sequence"/>
</dbReference>
<dbReference type="EMBL" id="RCVM01000007">
    <property type="protein sequence ID" value="RLY03617.1"/>
    <property type="molecule type" value="Genomic_DNA"/>
</dbReference>
<proteinExistence type="predicted"/>
<sequence length="66" mass="7624">MKGQLRLESRGSEESHGCLFFNTYITGCKLNSFDKCVFIRDKKSERINPSFSVIDMQAFADNVCYF</sequence>
<protein>
    <submittedName>
        <fullName evidence="1">Uncharacterized protein</fullName>
    </submittedName>
</protein>